<feature type="region of interest" description="Disordered" evidence="1">
    <location>
        <begin position="122"/>
        <end position="161"/>
    </location>
</feature>
<proteinExistence type="predicted"/>
<gene>
    <name evidence="2" type="ORF">V6N11_068041</name>
</gene>
<evidence type="ECO:0000313" key="2">
    <source>
        <dbReference type="EMBL" id="KAK9028231.1"/>
    </source>
</evidence>
<dbReference type="Proteomes" id="UP001396334">
    <property type="component" value="Unassembled WGS sequence"/>
</dbReference>
<comment type="caution">
    <text evidence="2">The sequence shown here is derived from an EMBL/GenBank/DDBJ whole genome shotgun (WGS) entry which is preliminary data.</text>
</comment>
<feature type="compositionally biased region" description="Acidic residues" evidence="1">
    <location>
        <begin position="147"/>
        <end position="158"/>
    </location>
</feature>
<organism evidence="2 3">
    <name type="scientific">Hibiscus sabdariffa</name>
    <name type="common">roselle</name>
    <dbReference type="NCBI Taxonomy" id="183260"/>
    <lineage>
        <taxon>Eukaryota</taxon>
        <taxon>Viridiplantae</taxon>
        <taxon>Streptophyta</taxon>
        <taxon>Embryophyta</taxon>
        <taxon>Tracheophyta</taxon>
        <taxon>Spermatophyta</taxon>
        <taxon>Magnoliopsida</taxon>
        <taxon>eudicotyledons</taxon>
        <taxon>Gunneridae</taxon>
        <taxon>Pentapetalae</taxon>
        <taxon>rosids</taxon>
        <taxon>malvids</taxon>
        <taxon>Malvales</taxon>
        <taxon>Malvaceae</taxon>
        <taxon>Malvoideae</taxon>
        <taxon>Hibiscus</taxon>
    </lineage>
</organism>
<name>A0ABR2SSI3_9ROSI</name>
<reference evidence="2 3" key="1">
    <citation type="journal article" date="2024" name="G3 (Bethesda)">
        <title>Genome assembly of Hibiscus sabdariffa L. provides insights into metabolisms of medicinal natural products.</title>
        <authorList>
            <person name="Kim T."/>
        </authorList>
    </citation>
    <scope>NUCLEOTIDE SEQUENCE [LARGE SCALE GENOMIC DNA]</scope>
    <source>
        <strain evidence="2">TK-2024</strain>
        <tissue evidence="2">Old leaves</tissue>
    </source>
</reference>
<accession>A0ABR2SSI3</accession>
<dbReference type="PANTHER" id="PTHR31973:SF197">
    <property type="entry name" value="SWIM-TYPE DOMAIN-CONTAINING PROTEIN"/>
    <property type="match status" value="1"/>
</dbReference>
<protein>
    <recommendedName>
        <fullName evidence="4">MULE transposase domain-containing protein</fullName>
    </recommendedName>
</protein>
<dbReference type="EMBL" id="JBBPBN010000012">
    <property type="protein sequence ID" value="KAK9028231.1"/>
    <property type="molecule type" value="Genomic_DNA"/>
</dbReference>
<feature type="compositionally biased region" description="Basic and acidic residues" evidence="1">
    <location>
        <begin position="125"/>
        <end position="146"/>
    </location>
</feature>
<sequence>MKEVYTYMMLEIFEKLMKMSILLEKLKLLGQLGAIEVARPILGETEAFGLVLGETEVVGPLYEDTNVVGPVLGERDNEVNVAESDEDDDSELEDFSAEGWLSNKDDEEISQIFDNKRKIKSGNLGDEHQEAQPKHIATDSQRKESSVEDESSDTDYIESNDSSSYKIDYEGEFCVKKCKKLFFNDKGEVPEIELGDFKGEILAVVGRDGNNQIFHVVWVIVTMENRETWVWFLEHIQTDLEIGDEDRFTILSDMQKVN</sequence>
<dbReference type="PANTHER" id="PTHR31973">
    <property type="entry name" value="POLYPROTEIN, PUTATIVE-RELATED"/>
    <property type="match status" value="1"/>
</dbReference>
<evidence type="ECO:0000256" key="1">
    <source>
        <dbReference type="SAM" id="MobiDB-lite"/>
    </source>
</evidence>
<evidence type="ECO:0008006" key="4">
    <source>
        <dbReference type="Google" id="ProtNLM"/>
    </source>
</evidence>
<evidence type="ECO:0000313" key="3">
    <source>
        <dbReference type="Proteomes" id="UP001396334"/>
    </source>
</evidence>
<keyword evidence="3" id="KW-1185">Reference proteome</keyword>